<proteinExistence type="predicted"/>
<dbReference type="PANTHER" id="PTHR30385">
    <property type="entry name" value="SIGMA FACTOR F FLAGELLAR"/>
    <property type="match status" value="1"/>
</dbReference>
<evidence type="ECO:0000259" key="6">
    <source>
        <dbReference type="Pfam" id="PF08281"/>
    </source>
</evidence>
<sequence length="164" mass="19205">MEGFTELAEQYRPMIYHIMHSLNIYKNEDEFYQIALIALWEAHARFDPEKGKFSTFAYSYMKGRMMTELTRQSKAEEGNAYPDDAFWETKKDEREQPPLQLATLLSYCDGLTKKQKQWVVYTFYFGMSVKEIAEEEKVSLSAVKKWRAGAMEKIKVNIEAGVLL</sequence>
<dbReference type="InterPro" id="IPR007627">
    <property type="entry name" value="RNA_pol_sigma70_r2"/>
</dbReference>
<keyword evidence="3" id="KW-0238">DNA-binding</keyword>
<dbReference type="InterPro" id="IPR013249">
    <property type="entry name" value="RNA_pol_sigma70_r4_t2"/>
</dbReference>
<dbReference type="GO" id="GO:0003677">
    <property type="term" value="F:DNA binding"/>
    <property type="evidence" value="ECO:0007669"/>
    <property type="project" value="UniProtKB-KW"/>
</dbReference>
<reference evidence="7" key="1">
    <citation type="submission" date="2018-12" db="EMBL/GenBank/DDBJ databases">
        <authorList>
            <person name="Sun L."/>
            <person name="Chen Z."/>
        </authorList>
    </citation>
    <scope>NUCLEOTIDE SEQUENCE [LARGE SCALE GENOMIC DNA]</scope>
    <source>
        <strain evidence="7">DSM 16012</strain>
    </source>
</reference>
<keyword evidence="1" id="KW-0805">Transcription regulation</keyword>
<evidence type="ECO:0000256" key="1">
    <source>
        <dbReference type="ARBA" id="ARBA00023015"/>
    </source>
</evidence>
<evidence type="ECO:0000313" key="7">
    <source>
        <dbReference type="EMBL" id="RWR12185.1"/>
    </source>
</evidence>
<evidence type="ECO:0000313" key="8">
    <source>
        <dbReference type="Proteomes" id="UP000273811"/>
    </source>
</evidence>
<evidence type="ECO:0000256" key="2">
    <source>
        <dbReference type="ARBA" id="ARBA00023082"/>
    </source>
</evidence>
<dbReference type="GO" id="GO:0006352">
    <property type="term" value="P:DNA-templated transcription initiation"/>
    <property type="evidence" value="ECO:0007669"/>
    <property type="project" value="InterPro"/>
</dbReference>
<organism evidence="7 8">
    <name type="scientific">Siminovitchia fortis</name>
    <dbReference type="NCBI Taxonomy" id="254758"/>
    <lineage>
        <taxon>Bacteria</taxon>
        <taxon>Bacillati</taxon>
        <taxon>Bacillota</taxon>
        <taxon>Bacilli</taxon>
        <taxon>Bacillales</taxon>
        <taxon>Bacillaceae</taxon>
        <taxon>Siminovitchia</taxon>
    </lineage>
</organism>
<dbReference type="GO" id="GO:0016987">
    <property type="term" value="F:sigma factor activity"/>
    <property type="evidence" value="ECO:0007669"/>
    <property type="project" value="UniProtKB-KW"/>
</dbReference>
<name>A0A443IVP1_9BACI</name>
<dbReference type="Pfam" id="PF08281">
    <property type="entry name" value="Sigma70_r4_2"/>
    <property type="match status" value="1"/>
</dbReference>
<keyword evidence="2" id="KW-0731">Sigma factor</keyword>
<dbReference type="InterPro" id="IPR013325">
    <property type="entry name" value="RNA_pol_sigma_r2"/>
</dbReference>
<dbReference type="NCBIfam" id="TIGR02937">
    <property type="entry name" value="sigma70-ECF"/>
    <property type="match status" value="1"/>
</dbReference>
<evidence type="ECO:0000259" key="5">
    <source>
        <dbReference type="Pfam" id="PF04542"/>
    </source>
</evidence>
<feature type="domain" description="RNA polymerase sigma-70 region 2" evidence="5">
    <location>
        <begin position="7"/>
        <end position="74"/>
    </location>
</feature>
<dbReference type="Proteomes" id="UP000273811">
    <property type="component" value="Unassembled WGS sequence"/>
</dbReference>
<dbReference type="SUPFAM" id="SSF88659">
    <property type="entry name" value="Sigma3 and sigma4 domains of RNA polymerase sigma factors"/>
    <property type="match status" value="1"/>
</dbReference>
<keyword evidence="8" id="KW-1185">Reference proteome</keyword>
<protein>
    <submittedName>
        <fullName evidence="7">Sigma-70 family RNA polymerase sigma factor</fullName>
    </submittedName>
</protein>
<feature type="domain" description="RNA polymerase sigma factor 70 region 4 type 2" evidence="6">
    <location>
        <begin position="109"/>
        <end position="153"/>
    </location>
</feature>
<evidence type="ECO:0000256" key="3">
    <source>
        <dbReference type="ARBA" id="ARBA00023125"/>
    </source>
</evidence>
<keyword evidence="4" id="KW-0804">Transcription</keyword>
<dbReference type="RefSeq" id="WP_120072009.1">
    <property type="nucleotide sequence ID" value="NZ_CP126113.1"/>
</dbReference>
<dbReference type="OrthoDB" id="9783788at2"/>
<dbReference type="Gene3D" id="1.10.10.10">
    <property type="entry name" value="Winged helix-like DNA-binding domain superfamily/Winged helix DNA-binding domain"/>
    <property type="match status" value="1"/>
</dbReference>
<dbReference type="SUPFAM" id="SSF88946">
    <property type="entry name" value="Sigma2 domain of RNA polymerase sigma factors"/>
    <property type="match status" value="1"/>
</dbReference>
<dbReference type="AlphaFoldDB" id="A0A443IVP1"/>
<dbReference type="Gene3D" id="1.10.1740.10">
    <property type="match status" value="1"/>
</dbReference>
<dbReference type="InterPro" id="IPR014284">
    <property type="entry name" value="RNA_pol_sigma-70_dom"/>
</dbReference>
<evidence type="ECO:0000256" key="4">
    <source>
        <dbReference type="ARBA" id="ARBA00023163"/>
    </source>
</evidence>
<dbReference type="InterPro" id="IPR036388">
    <property type="entry name" value="WH-like_DNA-bd_sf"/>
</dbReference>
<dbReference type="InterPro" id="IPR013324">
    <property type="entry name" value="RNA_pol_sigma_r3/r4-like"/>
</dbReference>
<comment type="caution">
    <text evidence="7">The sequence shown here is derived from an EMBL/GenBank/DDBJ whole genome shotgun (WGS) entry which is preliminary data.</text>
</comment>
<accession>A0A443IVP1</accession>
<dbReference type="Pfam" id="PF04542">
    <property type="entry name" value="Sigma70_r2"/>
    <property type="match status" value="1"/>
</dbReference>
<gene>
    <name evidence="7" type="ORF">D4N35_007390</name>
</gene>
<dbReference type="EMBL" id="QYTU02000012">
    <property type="protein sequence ID" value="RWR12185.1"/>
    <property type="molecule type" value="Genomic_DNA"/>
</dbReference>